<proteinExistence type="inferred from homology"/>
<name>A0AAE9YF26_9ACTN</name>
<comment type="subcellular location">
    <subcellularLocation>
        <location evidence="6">Cell membrane</location>
        <topology evidence="6">Multi-pass membrane protein</topology>
    </subcellularLocation>
    <subcellularLocation>
        <location evidence="1">Membrane</location>
        <topology evidence="1">Multi-pass membrane protein</topology>
    </subcellularLocation>
</comment>
<protein>
    <recommendedName>
        <fullName evidence="6">Probable membrane transporter protein</fullName>
    </recommendedName>
</protein>
<dbReference type="PANTHER" id="PTHR43701:SF2">
    <property type="entry name" value="MEMBRANE TRANSPORTER PROTEIN YJNA-RELATED"/>
    <property type="match status" value="1"/>
</dbReference>
<dbReference type="Pfam" id="PF01925">
    <property type="entry name" value="TauE"/>
    <property type="match status" value="2"/>
</dbReference>
<accession>A0AAE9YF26</accession>
<dbReference type="AlphaFoldDB" id="A0AAE9YF26"/>
<dbReference type="PANTHER" id="PTHR43701">
    <property type="entry name" value="MEMBRANE TRANSPORTER PROTEIN MJ0441-RELATED"/>
    <property type="match status" value="1"/>
</dbReference>
<keyword evidence="8" id="KW-1185">Reference proteome</keyword>
<dbReference type="InterPro" id="IPR002781">
    <property type="entry name" value="TM_pro_TauE-like"/>
</dbReference>
<sequence>MAADAPTPAPASSEVPWAWVVAAGLLAGLTSGLFGVGGGIVIVPALTLLAGFPHKLATGTSLTAIVPISCAGLVGYGLAGELDLAAAALLTVGSLAGAVVGTRFLRTLSGPALQWTFAALMLVTAVRLALGDDGDGAGRAALTVGAVLALVALGFVAGVLAGLLGVGGGIILVPLLTIAFGLPLVLAKGTSLAVILPTSVVGTLRNRASGLTALRPAAVVGVAGVVSAYLASQLSLGLDPRVSSLLFAALLVVVAVRLALQARAEGRATAEDGAPAG</sequence>
<dbReference type="RefSeq" id="WP_272736919.1">
    <property type="nucleotide sequence ID" value="NZ_CP116942.1"/>
</dbReference>
<keyword evidence="6" id="KW-1003">Cell membrane</keyword>
<feature type="transmembrane region" description="Helical" evidence="6">
    <location>
        <begin position="242"/>
        <end position="260"/>
    </location>
</feature>
<feature type="transmembrane region" description="Helical" evidence="6">
    <location>
        <begin position="186"/>
        <end position="204"/>
    </location>
</feature>
<evidence type="ECO:0000256" key="2">
    <source>
        <dbReference type="ARBA" id="ARBA00009142"/>
    </source>
</evidence>
<dbReference type="GO" id="GO:0005886">
    <property type="term" value="C:plasma membrane"/>
    <property type="evidence" value="ECO:0007669"/>
    <property type="project" value="UniProtKB-SubCell"/>
</dbReference>
<keyword evidence="5 6" id="KW-0472">Membrane</keyword>
<evidence type="ECO:0000256" key="3">
    <source>
        <dbReference type="ARBA" id="ARBA00022692"/>
    </source>
</evidence>
<dbReference type="Proteomes" id="UP001216390">
    <property type="component" value="Chromosome"/>
</dbReference>
<reference evidence="7" key="1">
    <citation type="submission" date="2023-01" db="EMBL/GenBank/DDBJ databases">
        <title>The diversity of Class Acidimicrobiia in South China Sea sediment environments and the proposal of Iamia marina sp. nov., a novel species of the genus Iamia.</title>
        <authorList>
            <person name="He Y."/>
            <person name="Tian X."/>
        </authorList>
    </citation>
    <scope>NUCLEOTIDE SEQUENCE</scope>
    <source>
        <strain evidence="7">DSM 19957</strain>
    </source>
</reference>
<keyword evidence="3 6" id="KW-0812">Transmembrane</keyword>
<evidence type="ECO:0000256" key="6">
    <source>
        <dbReference type="RuleBase" id="RU363041"/>
    </source>
</evidence>
<feature type="transmembrane region" description="Helical" evidence="6">
    <location>
        <begin position="136"/>
        <end position="156"/>
    </location>
</feature>
<dbReference type="EMBL" id="CP116942">
    <property type="protein sequence ID" value="WCO67397.1"/>
    <property type="molecule type" value="Genomic_DNA"/>
</dbReference>
<gene>
    <name evidence="7" type="ORF">PO878_01525</name>
</gene>
<comment type="similarity">
    <text evidence="2 6">Belongs to the 4-toluene sulfonate uptake permease (TSUP) (TC 2.A.102) family.</text>
</comment>
<feature type="transmembrane region" description="Helical" evidence="6">
    <location>
        <begin position="84"/>
        <end position="105"/>
    </location>
</feature>
<evidence type="ECO:0000313" key="7">
    <source>
        <dbReference type="EMBL" id="WCO67397.1"/>
    </source>
</evidence>
<evidence type="ECO:0000256" key="5">
    <source>
        <dbReference type="ARBA" id="ARBA00023136"/>
    </source>
</evidence>
<organism evidence="7 8">
    <name type="scientific">Iamia majanohamensis</name>
    <dbReference type="NCBI Taxonomy" id="467976"/>
    <lineage>
        <taxon>Bacteria</taxon>
        <taxon>Bacillati</taxon>
        <taxon>Actinomycetota</taxon>
        <taxon>Acidimicrobiia</taxon>
        <taxon>Acidimicrobiales</taxon>
        <taxon>Iamiaceae</taxon>
        <taxon>Iamia</taxon>
    </lineage>
</organism>
<feature type="transmembrane region" description="Helical" evidence="6">
    <location>
        <begin position="17"/>
        <end position="49"/>
    </location>
</feature>
<feature type="transmembrane region" description="Helical" evidence="6">
    <location>
        <begin position="112"/>
        <end position="130"/>
    </location>
</feature>
<keyword evidence="4 6" id="KW-1133">Transmembrane helix</keyword>
<evidence type="ECO:0000256" key="4">
    <source>
        <dbReference type="ARBA" id="ARBA00022989"/>
    </source>
</evidence>
<evidence type="ECO:0000256" key="1">
    <source>
        <dbReference type="ARBA" id="ARBA00004141"/>
    </source>
</evidence>
<feature type="transmembrane region" description="Helical" evidence="6">
    <location>
        <begin position="216"/>
        <end position="236"/>
    </location>
</feature>
<dbReference type="InterPro" id="IPR051598">
    <property type="entry name" value="TSUP/Inactive_protease-like"/>
</dbReference>
<feature type="transmembrane region" description="Helical" evidence="6">
    <location>
        <begin position="56"/>
        <end position="78"/>
    </location>
</feature>
<dbReference type="KEGG" id="ima:PO878_01525"/>
<evidence type="ECO:0000313" key="8">
    <source>
        <dbReference type="Proteomes" id="UP001216390"/>
    </source>
</evidence>